<evidence type="ECO:0000313" key="3">
    <source>
        <dbReference type="RefSeq" id="XP_013788603.1"/>
    </source>
</evidence>
<feature type="domain" description="Reverse transcriptase" evidence="1">
    <location>
        <begin position="3"/>
        <end position="106"/>
    </location>
</feature>
<dbReference type="Proteomes" id="UP000694941">
    <property type="component" value="Unplaced"/>
</dbReference>
<name>A0ABM1BTY9_LIMPO</name>
<keyword evidence="2" id="KW-1185">Reference proteome</keyword>
<dbReference type="RefSeq" id="XP_013788603.1">
    <property type="nucleotide sequence ID" value="XM_013933149.1"/>
</dbReference>
<gene>
    <name evidence="3" type="primary">LOC106472493</name>
</gene>
<proteinExistence type="predicted"/>
<dbReference type="PANTHER" id="PTHR47027">
    <property type="entry name" value="REVERSE TRANSCRIPTASE DOMAIN-CONTAINING PROTEIN"/>
    <property type="match status" value="1"/>
</dbReference>
<organism evidence="2 3">
    <name type="scientific">Limulus polyphemus</name>
    <name type="common">Atlantic horseshoe crab</name>
    <dbReference type="NCBI Taxonomy" id="6850"/>
    <lineage>
        <taxon>Eukaryota</taxon>
        <taxon>Metazoa</taxon>
        <taxon>Ecdysozoa</taxon>
        <taxon>Arthropoda</taxon>
        <taxon>Chelicerata</taxon>
        <taxon>Merostomata</taxon>
        <taxon>Xiphosura</taxon>
        <taxon>Limulidae</taxon>
        <taxon>Limulus</taxon>
    </lineage>
</organism>
<dbReference type="Pfam" id="PF00078">
    <property type="entry name" value="RVT_1"/>
    <property type="match status" value="1"/>
</dbReference>
<dbReference type="GeneID" id="106472493"/>
<dbReference type="PANTHER" id="PTHR47027:SF25">
    <property type="entry name" value="REVERSE TRANSCRIPTASE DOMAIN-CONTAINING PROTEIN"/>
    <property type="match status" value="1"/>
</dbReference>
<sequence>MLLSIPSKMLTRIILERLKEALDKRLRSEQAGFRQDRSCTEHITTLSIIIEQSIEWQSPLYTTFVDFEKAFDSVDSETIWKLMQHYGIPLKLISIIQQLYEDSSCQIIHNGN</sequence>
<accession>A0ABM1BTY9</accession>
<protein>
    <submittedName>
        <fullName evidence="3">Uncharacterized protein LOC106472493</fullName>
    </submittedName>
</protein>
<evidence type="ECO:0000313" key="2">
    <source>
        <dbReference type="Proteomes" id="UP000694941"/>
    </source>
</evidence>
<dbReference type="InterPro" id="IPR000477">
    <property type="entry name" value="RT_dom"/>
</dbReference>
<reference evidence="3" key="1">
    <citation type="submission" date="2025-08" db="UniProtKB">
        <authorList>
            <consortium name="RefSeq"/>
        </authorList>
    </citation>
    <scope>IDENTIFICATION</scope>
    <source>
        <tissue evidence="3">Muscle</tissue>
    </source>
</reference>
<evidence type="ECO:0000259" key="1">
    <source>
        <dbReference type="Pfam" id="PF00078"/>
    </source>
</evidence>